<comment type="caution">
    <text evidence="3">The sequence shown here is derived from an EMBL/GenBank/DDBJ whole genome shotgun (WGS) entry which is preliminary data.</text>
</comment>
<keyword evidence="4" id="KW-1185">Reference proteome</keyword>
<evidence type="ECO:0000313" key="3">
    <source>
        <dbReference type="EMBL" id="RIV25264.1"/>
    </source>
</evidence>
<name>A0A418MEN4_9BACT</name>
<sequence>MAHANQILHNPLTGQTIRFVRTGQETGGQLLEMESTFRAHSVEPTAHFHPHQAEDFTVLSGELTIRIDGKQLTLKPGHTLHIPKNKVHSMWNNSDAETVVNWQVRPALDTAEFFETVTGLVNDGKVTPKGTPPLLQTALLARRFAHVFRLAKPPQLVQTLVFGLLTPFAYAAGYRPTYQKYGDASVRPKPVQPQQRQVAEP</sequence>
<dbReference type="EMBL" id="QXED01000002">
    <property type="protein sequence ID" value="RIV25264.1"/>
    <property type="molecule type" value="Genomic_DNA"/>
</dbReference>
<dbReference type="SUPFAM" id="SSF51182">
    <property type="entry name" value="RmlC-like cupins"/>
    <property type="match status" value="1"/>
</dbReference>
<dbReference type="InterPro" id="IPR053146">
    <property type="entry name" value="QDO-like"/>
</dbReference>
<accession>A0A418MEN4</accession>
<protein>
    <submittedName>
        <fullName evidence="3">Cupin domain-containing protein</fullName>
    </submittedName>
</protein>
<dbReference type="OrthoDB" id="72027at2"/>
<dbReference type="Pfam" id="PF07883">
    <property type="entry name" value="Cupin_2"/>
    <property type="match status" value="1"/>
</dbReference>
<evidence type="ECO:0000256" key="1">
    <source>
        <dbReference type="SAM" id="MobiDB-lite"/>
    </source>
</evidence>
<dbReference type="InterPro" id="IPR013096">
    <property type="entry name" value="Cupin_2"/>
</dbReference>
<dbReference type="InterPro" id="IPR011051">
    <property type="entry name" value="RmlC_Cupin_sf"/>
</dbReference>
<dbReference type="Gene3D" id="2.60.120.10">
    <property type="entry name" value="Jelly Rolls"/>
    <property type="match status" value="1"/>
</dbReference>
<gene>
    <name evidence="3" type="ORF">DYU11_08125</name>
</gene>
<dbReference type="PANTHER" id="PTHR36440">
    <property type="entry name" value="PUTATIVE (AFU_ORTHOLOGUE AFUA_8G07350)-RELATED"/>
    <property type="match status" value="1"/>
</dbReference>
<dbReference type="InterPro" id="IPR014710">
    <property type="entry name" value="RmlC-like_jellyroll"/>
</dbReference>
<organism evidence="3 4">
    <name type="scientific">Fibrisoma montanum</name>
    <dbReference type="NCBI Taxonomy" id="2305895"/>
    <lineage>
        <taxon>Bacteria</taxon>
        <taxon>Pseudomonadati</taxon>
        <taxon>Bacteroidota</taxon>
        <taxon>Cytophagia</taxon>
        <taxon>Cytophagales</taxon>
        <taxon>Spirosomataceae</taxon>
        <taxon>Fibrisoma</taxon>
    </lineage>
</organism>
<dbReference type="Proteomes" id="UP000283523">
    <property type="component" value="Unassembled WGS sequence"/>
</dbReference>
<reference evidence="3 4" key="1">
    <citation type="submission" date="2018-08" db="EMBL/GenBank/DDBJ databases">
        <title>Fibrisoma montanum sp. nov., isolated from Danxia mountain soil.</title>
        <authorList>
            <person name="Huang Y."/>
        </authorList>
    </citation>
    <scope>NUCLEOTIDE SEQUENCE [LARGE SCALE GENOMIC DNA]</scope>
    <source>
        <strain evidence="3 4">HYT19</strain>
    </source>
</reference>
<proteinExistence type="predicted"/>
<dbReference type="RefSeq" id="WP_119667149.1">
    <property type="nucleotide sequence ID" value="NZ_QXED01000002.1"/>
</dbReference>
<feature type="domain" description="Cupin type-2" evidence="2">
    <location>
        <begin position="38"/>
        <end position="100"/>
    </location>
</feature>
<feature type="compositionally biased region" description="Low complexity" evidence="1">
    <location>
        <begin position="187"/>
        <end position="201"/>
    </location>
</feature>
<dbReference type="AlphaFoldDB" id="A0A418MEN4"/>
<evidence type="ECO:0000259" key="2">
    <source>
        <dbReference type="Pfam" id="PF07883"/>
    </source>
</evidence>
<feature type="region of interest" description="Disordered" evidence="1">
    <location>
        <begin position="182"/>
        <end position="201"/>
    </location>
</feature>
<dbReference type="PANTHER" id="PTHR36440:SF1">
    <property type="entry name" value="PUTATIVE (AFU_ORTHOLOGUE AFUA_8G07350)-RELATED"/>
    <property type="match status" value="1"/>
</dbReference>
<evidence type="ECO:0000313" key="4">
    <source>
        <dbReference type="Proteomes" id="UP000283523"/>
    </source>
</evidence>